<dbReference type="EMBL" id="SOJN01000120">
    <property type="protein sequence ID" value="TET44582.1"/>
    <property type="molecule type" value="Genomic_DNA"/>
</dbReference>
<dbReference type="AlphaFoldDB" id="A0A523UPW0"/>
<gene>
    <name evidence="1" type="ORF">E3J62_09900</name>
</gene>
<accession>A0A523UPW0</accession>
<proteinExistence type="predicted"/>
<organism evidence="1 2">
    <name type="scientific">candidate division TA06 bacterium</name>
    <dbReference type="NCBI Taxonomy" id="2250710"/>
    <lineage>
        <taxon>Bacteria</taxon>
        <taxon>Bacteria division TA06</taxon>
    </lineage>
</organism>
<evidence type="ECO:0000313" key="2">
    <source>
        <dbReference type="Proteomes" id="UP000315525"/>
    </source>
</evidence>
<evidence type="ECO:0000313" key="1">
    <source>
        <dbReference type="EMBL" id="TET44582.1"/>
    </source>
</evidence>
<protein>
    <submittedName>
        <fullName evidence="1">Uncharacterized protein</fullName>
    </submittedName>
</protein>
<comment type="caution">
    <text evidence="1">The sequence shown here is derived from an EMBL/GenBank/DDBJ whole genome shotgun (WGS) entry which is preliminary data.</text>
</comment>
<sequence>MNILRKSERTAGRKSDRTFVAMIVVTVAIIGAVFASNSRNALHPELQTVPRINVKRVVERIEKAGLTPREAKYYKVLEH</sequence>
<name>A0A523UPW0_UNCT6</name>
<reference evidence="1 2" key="1">
    <citation type="submission" date="2019-03" db="EMBL/GenBank/DDBJ databases">
        <title>Metabolic potential of uncultured bacteria and archaea associated with petroleum seepage in deep-sea sediments.</title>
        <authorList>
            <person name="Dong X."/>
            <person name="Hubert C."/>
        </authorList>
    </citation>
    <scope>NUCLEOTIDE SEQUENCE [LARGE SCALE GENOMIC DNA]</scope>
    <source>
        <strain evidence="1">E44_bin18</strain>
    </source>
</reference>
<dbReference type="Proteomes" id="UP000315525">
    <property type="component" value="Unassembled WGS sequence"/>
</dbReference>